<feature type="region of interest" description="Disordered" evidence="2">
    <location>
        <begin position="1"/>
        <end position="23"/>
    </location>
</feature>
<dbReference type="PROSITE" id="PS50850">
    <property type="entry name" value="MFS"/>
    <property type="match status" value="1"/>
</dbReference>
<feature type="domain" description="Major facilitator superfamily (MFS) profile" evidence="4">
    <location>
        <begin position="43"/>
        <end position="473"/>
    </location>
</feature>
<keyword evidence="3" id="KW-0812">Transmembrane</keyword>
<protein>
    <recommendedName>
        <fullName evidence="4">Major facilitator superfamily (MFS) profile domain-containing protein</fullName>
    </recommendedName>
</protein>
<feature type="transmembrane region" description="Helical" evidence="3">
    <location>
        <begin position="354"/>
        <end position="375"/>
    </location>
</feature>
<feature type="transmembrane region" description="Helical" evidence="3">
    <location>
        <begin position="381"/>
        <end position="402"/>
    </location>
</feature>
<proteinExistence type="predicted"/>
<evidence type="ECO:0000256" key="2">
    <source>
        <dbReference type="SAM" id="MobiDB-lite"/>
    </source>
</evidence>
<dbReference type="InterPro" id="IPR020846">
    <property type="entry name" value="MFS_dom"/>
</dbReference>
<gene>
    <name evidence="5" type="ORF">QR680_010305</name>
</gene>
<feature type="transmembrane region" description="Helical" evidence="3">
    <location>
        <begin position="131"/>
        <end position="150"/>
    </location>
</feature>
<reference evidence="5" key="1">
    <citation type="submission" date="2023-06" db="EMBL/GenBank/DDBJ databases">
        <title>Genomic analysis of the entomopathogenic nematode Steinernema hermaphroditum.</title>
        <authorList>
            <person name="Schwarz E.M."/>
            <person name="Heppert J.K."/>
            <person name="Baniya A."/>
            <person name="Schwartz H.T."/>
            <person name="Tan C.-H."/>
            <person name="Antoshechkin I."/>
            <person name="Sternberg P.W."/>
            <person name="Goodrich-Blair H."/>
            <person name="Dillman A.R."/>
        </authorList>
    </citation>
    <scope>NUCLEOTIDE SEQUENCE</scope>
    <source>
        <strain evidence="5">PS9179</strain>
        <tissue evidence="5">Whole animal</tissue>
    </source>
</reference>
<sequence length="514" mass="56168">MNPDYENEQFLQTSDHDDDDVRRHHSRFRSSLMEITRKMSVDVQATPAAGIFRDSTRYAVMVVATICLTCVVSNSLALNFTVICMNDGNPNSTYAYTEDQKGWLFSAIAVGTLMGTLPITTITTMFGIRNVFTAFCAISAISTLLVPLAASSGFGWVFFMRVLQGIAVSISFPALGSITAQWSTLKGSGMYISLMSCHLQFGPIFTMPVSGALCVSSLGWPAIYYLQGVLTIGATILFYIFYRDSPRMHKSVSGKELSKIEQGKATTNHREPVPYGAMLKSLPVWGVWISSVGGAFGFQIFMQYGPTYLNKVLKYEIESTGFATAVPYVASTIVKVVAGPFSDHATCISEKTRLIIFTIISQGCMALCFIFLAVIPVDMSFVGWLAYTAAIAFSGLNCVGVVKCAQLVSRHHIHFVMAVTSFIASSVVLILPAFVRILAPNNADDEWALMFWVIAVLIIATNSFFVFVADAKPAEWTKSSSVAEIQPESSPEKPHILEIEASALDKPKFHSATE</sequence>
<feature type="transmembrane region" description="Helical" evidence="3">
    <location>
        <begin position="103"/>
        <end position="124"/>
    </location>
</feature>
<evidence type="ECO:0000313" key="6">
    <source>
        <dbReference type="Proteomes" id="UP001175271"/>
    </source>
</evidence>
<dbReference type="SUPFAM" id="SSF103473">
    <property type="entry name" value="MFS general substrate transporter"/>
    <property type="match status" value="1"/>
</dbReference>
<dbReference type="Pfam" id="PF07690">
    <property type="entry name" value="MFS_1"/>
    <property type="match status" value="1"/>
</dbReference>
<evidence type="ECO:0000256" key="3">
    <source>
        <dbReference type="SAM" id="Phobius"/>
    </source>
</evidence>
<dbReference type="GO" id="GO:0022857">
    <property type="term" value="F:transmembrane transporter activity"/>
    <property type="evidence" value="ECO:0007669"/>
    <property type="project" value="InterPro"/>
</dbReference>
<dbReference type="EMBL" id="JAUCMV010000001">
    <property type="protein sequence ID" value="KAK0427576.1"/>
    <property type="molecule type" value="Genomic_DNA"/>
</dbReference>
<name>A0AA39MAF8_9BILA</name>
<feature type="transmembrane region" description="Helical" evidence="3">
    <location>
        <begin position="322"/>
        <end position="342"/>
    </location>
</feature>
<feature type="transmembrane region" description="Helical" evidence="3">
    <location>
        <begin position="282"/>
        <end position="302"/>
    </location>
</feature>
<evidence type="ECO:0000313" key="5">
    <source>
        <dbReference type="EMBL" id="KAK0427576.1"/>
    </source>
</evidence>
<feature type="transmembrane region" description="Helical" evidence="3">
    <location>
        <begin position="414"/>
        <end position="435"/>
    </location>
</feature>
<dbReference type="InterPro" id="IPR036259">
    <property type="entry name" value="MFS_trans_sf"/>
</dbReference>
<feature type="transmembrane region" description="Helical" evidence="3">
    <location>
        <begin position="58"/>
        <end position="83"/>
    </location>
</feature>
<accession>A0AA39MAF8</accession>
<keyword evidence="6" id="KW-1185">Reference proteome</keyword>
<feature type="transmembrane region" description="Helical" evidence="3">
    <location>
        <begin position="156"/>
        <end position="178"/>
    </location>
</feature>
<comment type="subcellular location">
    <subcellularLocation>
        <location evidence="1">Membrane</location>
        <topology evidence="1">Multi-pass membrane protein</topology>
    </subcellularLocation>
</comment>
<dbReference type="AlphaFoldDB" id="A0AA39MAF8"/>
<feature type="transmembrane region" description="Helical" evidence="3">
    <location>
        <begin position="222"/>
        <end position="242"/>
    </location>
</feature>
<dbReference type="GO" id="GO:0016020">
    <property type="term" value="C:membrane"/>
    <property type="evidence" value="ECO:0007669"/>
    <property type="project" value="UniProtKB-SubCell"/>
</dbReference>
<evidence type="ECO:0000259" key="4">
    <source>
        <dbReference type="PROSITE" id="PS50850"/>
    </source>
</evidence>
<dbReference type="InterPro" id="IPR011701">
    <property type="entry name" value="MFS"/>
</dbReference>
<keyword evidence="3" id="KW-1133">Transmembrane helix</keyword>
<keyword evidence="3" id="KW-0472">Membrane</keyword>
<evidence type="ECO:0000256" key="1">
    <source>
        <dbReference type="ARBA" id="ARBA00004141"/>
    </source>
</evidence>
<dbReference type="Gene3D" id="1.20.1250.20">
    <property type="entry name" value="MFS general substrate transporter like domains"/>
    <property type="match status" value="2"/>
</dbReference>
<dbReference type="PANTHER" id="PTHR45757:SF11">
    <property type="entry name" value="MAJOR FACILITATOR SUPERFAMILY (MFS) PROFILE DOMAIN-CONTAINING PROTEIN"/>
    <property type="match status" value="1"/>
</dbReference>
<feature type="transmembrane region" description="Helical" evidence="3">
    <location>
        <begin position="447"/>
        <end position="469"/>
    </location>
</feature>
<organism evidence="5 6">
    <name type="scientific">Steinernema hermaphroditum</name>
    <dbReference type="NCBI Taxonomy" id="289476"/>
    <lineage>
        <taxon>Eukaryota</taxon>
        <taxon>Metazoa</taxon>
        <taxon>Ecdysozoa</taxon>
        <taxon>Nematoda</taxon>
        <taxon>Chromadorea</taxon>
        <taxon>Rhabditida</taxon>
        <taxon>Tylenchina</taxon>
        <taxon>Panagrolaimomorpha</taxon>
        <taxon>Strongyloidoidea</taxon>
        <taxon>Steinernematidae</taxon>
        <taxon>Steinernema</taxon>
    </lineage>
</organism>
<dbReference type="PANTHER" id="PTHR45757">
    <property type="entry name" value="PROTEIN CBG23364-RELATED"/>
    <property type="match status" value="1"/>
</dbReference>
<comment type="caution">
    <text evidence="5">The sequence shown here is derived from an EMBL/GenBank/DDBJ whole genome shotgun (WGS) entry which is preliminary data.</text>
</comment>
<dbReference type="Proteomes" id="UP001175271">
    <property type="component" value="Unassembled WGS sequence"/>
</dbReference>